<accession>A0A3N2R9P4</accession>
<keyword evidence="3 6" id="KW-0812">Transmembrane</keyword>
<dbReference type="Gene3D" id="1.20.1250.20">
    <property type="entry name" value="MFS general substrate transporter like domains"/>
    <property type="match status" value="1"/>
</dbReference>
<dbReference type="PROSITE" id="PS50850">
    <property type="entry name" value="MFS"/>
    <property type="match status" value="1"/>
</dbReference>
<gene>
    <name evidence="8" type="ORF">EAT49_01720</name>
</gene>
<evidence type="ECO:0000256" key="2">
    <source>
        <dbReference type="ARBA" id="ARBA00022475"/>
    </source>
</evidence>
<keyword evidence="9" id="KW-1185">Reference proteome</keyword>
<evidence type="ECO:0000256" key="1">
    <source>
        <dbReference type="ARBA" id="ARBA00004651"/>
    </source>
</evidence>
<dbReference type="SUPFAM" id="SSF103473">
    <property type="entry name" value="MFS general substrate transporter"/>
    <property type="match status" value="1"/>
</dbReference>
<keyword evidence="4 6" id="KW-1133">Transmembrane helix</keyword>
<dbReference type="PANTHER" id="PTHR43124:SF3">
    <property type="entry name" value="CHLORAMPHENICOL EFFLUX PUMP RV0191"/>
    <property type="match status" value="1"/>
</dbReference>
<organism evidence="8 9">
    <name type="scientific">Histidinibacterium lentulum</name>
    <dbReference type="NCBI Taxonomy" id="2480588"/>
    <lineage>
        <taxon>Bacteria</taxon>
        <taxon>Pseudomonadati</taxon>
        <taxon>Pseudomonadota</taxon>
        <taxon>Alphaproteobacteria</taxon>
        <taxon>Rhodobacterales</taxon>
        <taxon>Paracoccaceae</taxon>
        <taxon>Histidinibacterium</taxon>
    </lineage>
</organism>
<comment type="caution">
    <text evidence="8">The sequence shown here is derived from an EMBL/GenBank/DDBJ whole genome shotgun (WGS) entry which is preliminary data.</text>
</comment>
<dbReference type="InterPro" id="IPR036259">
    <property type="entry name" value="MFS_trans_sf"/>
</dbReference>
<evidence type="ECO:0000256" key="4">
    <source>
        <dbReference type="ARBA" id="ARBA00022989"/>
    </source>
</evidence>
<sequence>MDRDKTDWLLIGLLWALGLLAAGQFAKVALALEALGRSYPGAPLPLAVSALSITGIVFGVTAGVIVARLGLSRALIGAMALGAVASLAQALLPPFPVLLALRLLEGVAHLGIVVAAPTAMAMAASPRDEPVAMGLWGTFFSLGFALWAVVVGVLPDPSAGFVLHAVALVALALPLWRRLPPSPPVAQDRMAFVARHLEIYRAPRLVAPALGFFWHTALFLGLLTFLPGFVGGWTAPLLPLVALVGTFGAGLAARRIAPRAVMMTGFALSLLGLAVLLAVPEEARGAVALCLIVVIGIVPGGAFAAVPALNQSRADRARANGAMAQLGNVGTGVSVPLMAATLGAGLTGPVAVAAVLSALGLGVVWLIHRKIA</sequence>
<feature type="transmembrane region" description="Helical" evidence="6">
    <location>
        <begin position="107"/>
        <end position="124"/>
    </location>
</feature>
<feature type="transmembrane region" description="Helical" evidence="6">
    <location>
        <begin position="285"/>
        <end position="309"/>
    </location>
</feature>
<dbReference type="Pfam" id="PF07690">
    <property type="entry name" value="MFS_1"/>
    <property type="match status" value="1"/>
</dbReference>
<dbReference type="RefSeq" id="WP_123640549.1">
    <property type="nucleotide sequence ID" value="NZ_ML119081.1"/>
</dbReference>
<dbReference type="EMBL" id="RDRB01000001">
    <property type="protein sequence ID" value="ROU04143.1"/>
    <property type="molecule type" value="Genomic_DNA"/>
</dbReference>
<dbReference type="PANTHER" id="PTHR43124">
    <property type="entry name" value="PURINE EFFLUX PUMP PBUE"/>
    <property type="match status" value="1"/>
</dbReference>
<feature type="domain" description="Major facilitator superfamily (MFS) profile" evidence="7">
    <location>
        <begin position="1"/>
        <end position="372"/>
    </location>
</feature>
<feature type="transmembrane region" description="Helical" evidence="6">
    <location>
        <begin position="74"/>
        <end position="95"/>
    </location>
</feature>
<proteinExistence type="predicted"/>
<dbReference type="AlphaFoldDB" id="A0A3N2R9P4"/>
<keyword evidence="2" id="KW-1003">Cell membrane</keyword>
<evidence type="ECO:0000256" key="3">
    <source>
        <dbReference type="ARBA" id="ARBA00022692"/>
    </source>
</evidence>
<dbReference type="InterPro" id="IPR011701">
    <property type="entry name" value="MFS"/>
</dbReference>
<dbReference type="OrthoDB" id="6095882at2"/>
<feature type="transmembrane region" description="Helical" evidence="6">
    <location>
        <begin position="321"/>
        <end position="340"/>
    </location>
</feature>
<name>A0A3N2R9P4_9RHOB</name>
<feature type="transmembrane region" description="Helical" evidence="6">
    <location>
        <begin position="260"/>
        <end position="279"/>
    </location>
</feature>
<dbReference type="GO" id="GO:0022857">
    <property type="term" value="F:transmembrane transporter activity"/>
    <property type="evidence" value="ECO:0007669"/>
    <property type="project" value="InterPro"/>
</dbReference>
<comment type="subcellular location">
    <subcellularLocation>
        <location evidence="1">Cell membrane</location>
        <topology evidence="1">Multi-pass membrane protein</topology>
    </subcellularLocation>
</comment>
<feature type="transmembrane region" description="Helical" evidence="6">
    <location>
        <begin position="233"/>
        <end position="253"/>
    </location>
</feature>
<evidence type="ECO:0000313" key="9">
    <source>
        <dbReference type="Proteomes" id="UP000268016"/>
    </source>
</evidence>
<dbReference type="InterPro" id="IPR050189">
    <property type="entry name" value="MFS_Efflux_Transporters"/>
</dbReference>
<dbReference type="Proteomes" id="UP000268016">
    <property type="component" value="Unassembled WGS sequence"/>
</dbReference>
<feature type="transmembrane region" description="Helical" evidence="6">
    <location>
        <begin position="205"/>
        <end position="227"/>
    </location>
</feature>
<keyword evidence="5 6" id="KW-0472">Membrane</keyword>
<dbReference type="InterPro" id="IPR020846">
    <property type="entry name" value="MFS_dom"/>
</dbReference>
<evidence type="ECO:0000256" key="5">
    <source>
        <dbReference type="ARBA" id="ARBA00023136"/>
    </source>
</evidence>
<feature type="transmembrane region" description="Helical" evidence="6">
    <location>
        <begin position="346"/>
        <end position="367"/>
    </location>
</feature>
<feature type="transmembrane region" description="Helical" evidence="6">
    <location>
        <begin position="131"/>
        <end position="153"/>
    </location>
</feature>
<protein>
    <submittedName>
        <fullName evidence="8">MFS transporter</fullName>
    </submittedName>
</protein>
<feature type="transmembrane region" description="Helical" evidence="6">
    <location>
        <begin position="159"/>
        <end position="176"/>
    </location>
</feature>
<dbReference type="GO" id="GO:0005886">
    <property type="term" value="C:plasma membrane"/>
    <property type="evidence" value="ECO:0007669"/>
    <property type="project" value="UniProtKB-SubCell"/>
</dbReference>
<evidence type="ECO:0000256" key="6">
    <source>
        <dbReference type="SAM" id="Phobius"/>
    </source>
</evidence>
<evidence type="ECO:0000259" key="7">
    <source>
        <dbReference type="PROSITE" id="PS50850"/>
    </source>
</evidence>
<feature type="transmembrane region" description="Helical" evidence="6">
    <location>
        <begin position="47"/>
        <end position="67"/>
    </location>
</feature>
<reference evidence="8 9" key="1">
    <citation type="submission" date="2018-10" db="EMBL/GenBank/DDBJ databases">
        <title>Histidinibacterium lentulum gen. nov., sp. nov., a marine bacterium from the culture broth of Picochlorum sp. 122.</title>
        <authorList>
            <person name="Wang G."/>
        </authorList>
    </citation>
    <scope>NUCLEOTIDE SEQUENCE [LARGE SCALE GENOMIC DNA]</scope>
    <source>
        <strain evidence="8 9">B17</strain>
    </source>
</reference>
<evidence type="ECO:0000313" key="8">
    <source>
        <dbReference type="EMBL" id="ROU04143.1"/>
    </source>
</evidence>